<name>A0ABT0HH26_9BACT</name>
<dbReference type="Gene3D" id="2.160.20.80">
    <property type="entry name" value="E3 ubiquitin-protein ligase SopA"/>
    <property type="match status" value="1"/>
</dbReference>
<sequence length="259" mass="29808">MKKLVTSTFLFLIALAPTLAQTTVDARDIIAKINRKEAVSYQNATITGDLDLTNLANRKEVREGSWKGESREYLSVVEAPISFKNCVFKGKFLAYRTDASEERRVISISNTVYNADFTEAVTVQNCTFEDDATFKYSNFGQRALFTDNTFREIALFKYAKFHNDADFSGSSFRGYADFKYANFNESSAFQKVAFDNYADFKYTKFDERVNFQQARFSRMADFKYTHLPRGTNFDDARFEGGTDFKYTTLDGRKFSPSRR</sequence>
<feature type="chain" id="PRO_5046545994" evidence="1">
    <location>
        <begin position="23"/>
        <end position="259"/>
    </location>
</feature>
<protein>
    <submittedName>
        <fullName evidence="2">Pentapeptide repeat-containing protein</fullName>
    </submittedName>
</protein>
<evidence type="ECO:0000313" key="2">
    <source>
        <dbReference type="EMBL" id="MCK8491472.1"/>
    </source>
</evidence>
<dbReference type="Proteomes" id="UP001202180">
    <property type="component" value="Unassembled WGS sequence"/>
</dbReference>
<dbReference type="EMBL" id="JALPRF010000001">
    <property type="protein sequence ID" value="MCK8491472.1"/>
    <property type="molecule type" value="Genomic_DNA"/>
</dbReference>
<gene>
    <name evidence="2" type="ORF">M0L20_06375</name>
</gene>
<proteinExistence type="predicted"/>
<dbReference type="Pfam" id="PF13576">
    <property type="entry name" value="Pentapeptide_3"/>
    <property type="match status" value="1"/>
</dbReference>
<accession>A0ABT0HH26</accession>
<reference evidence="2 3" key="1">
    <citation type="submission" date="2022-04" db="EMBL/GenBank/DDBJ databases">
        <title>Spirosoma sp. strain RP8 genome sequencing and assembly.</title>
        <authorList>
            <person name="Jung Y."/>
        </authorList>
    </citation>
    <scope>NUCLEOTIDE SEQUENCE [LARGE SCALE GENOMIC DNA]</scope>
    <source>
        <strain evidence="2 3">RP8</strain>
    </source>
</reference>
<keyword evidence="1" id="KW-0732">Signal</keyword>
<feature type="signal peptide" evidence="1">
    <location>
        <begin position="1"/>
        <end position="22"/>
    </location>
</feature>
<comment type="caution">
    <text evidence="2">The sequence shown here is derived from an EMBL/GenBank/DDBJ whole genome shotgun (WGS) entry which is preliminary data.</text>
</comment>
<organism evidence="2 3">
    <name type="scientific">Spirosoma liriopis</name>
    <dbReference type="NCBI Taxonomy" id="2937440"/>
    <lineage>
        <taxon>Bacteria</taxon>
        <taxon>Pseudomonadati</taxon>
        <taxon>Bacteroidota</taxon>
        <taxon>Cytophagia</taxon>
        <taxon>Cytophagales</taxon>
        <taxon>Cytophagaceae</taxon>
        <taxon>Spirosoma</taxon>
    </lineage>
</organism>
<dbReference type="InterPro" id="IPR001646">
    <property type="entry name" value="5peptide_repeat"/>
</dbReference>
<dbReference type="RefSeq" id="WP_248476186.1">
    <property type="nucleotide sequence ID" value="NZ_JALPRF010000001.1"/>
</dbReference>
<evidence type="ECO:0000313" key="3">
    <source>
        <dbReference type="Proteomes" id="UP001202180"/>
    </source>
</evidence>
<evidence type="ECO:0000256" key="1">
    <source>
        <dbReference type="SAM" id="SignalP"/>
    </source>
</evidence>
<keyword evidence="3" id="KW-1185">Reference proteome</keyword>